<evidence type="ECO:0008006" key="3">
    <source>
        <dbReference type="Google" id="ProtNLM"/>
    </source>
</evidence>
<accession>A0A134BIJ0</accession>
<dbReference type="EMBL" id="LSDL01000023">
    <property type="protein sequence ID" value="KXB79760.1"/>
    <property type="molecule type" value="Genomic_DNA"/>
</dbReference>
<gene>
    <name evidence="1" type="ORF">HMPREF1860_00529</name>
</gene>
<reference evidence="1 2" key="1">
    <citation type="submission" date="2016-01" db="EMBL/GenBank/DDBJ databases">
        <authorList>
            <person name="Oliw E.H."/>
        </authorList>
    </citation>
    <scope>NUCLEOTIDE SEQUENCE [LARGE SCALE GENOMIC DNA]</scope>
    <source>
        <strain evidence="1 2">DNF00307</strain>
    </source>
</reference>
<protein>
    <recommendedName>
        <fullName evidence="3">Portal protein</fullName>
    </recommendedName>
</protein>
<comment type="caution">
    <text evidence="1">The sequence shown here is derived from an EMBL/GenBank/DDBJ whole genome shotgun (WGS) entry which is preliminary data.</text>
</comment>
<name>A0A134BIJ0_9BACT</name>
<evidence type="ECO:0000313" key="1">
    <source>
        <dbReference type="EMBL" id="KXB79760.1"/>
    </source>
</evidence>
<dbReference type="AlphaFoldDB" id="A0A134BIJ0"/>
<organism evidence="1">
    <name type="scientific">Prevotella amnii</name>
    <dbReference type="NCBI Taxonomy" id="419005"/>
    <lineage>
        <taxon>Bacteria</taxon>
        <taxon>Pseudomonadati</taxon>
        <taxon>Bacteroidota</taxon>
        <taxon>Bacteroidia</taxon>
        <taxon>Bacteroidales</taxon>
        <taxon>Prevotellaceae</taxon>
        <taxon>Prevotella</taxon>
    </lineage>
</organism>
<dbReference type="PATRIC" id="fig|419005.5.peg.532"/>
<proteinExistence type="predicted"/>
<dbReference type="Proteomes" id="UP000070531">
    <property type="component" value="Unassembled WGS sequence"/>
</dbReference>
<dbReference type="STRING" id="419005.HMPREF1860_00529"/>
<dbReference type="RefSeq" id="WP_060932615.1">
    <property type="nucleotide sequence ID" value="NZ_KQ960488.1"/>
</dbReference>
<sequence>MNVKTTKKPQKRVEVNYEQRFKMQRYGSDNLYPQNVMDITNASGTAKLCLSRYEKFVEGYGFNDEALSEWVVNRDNITMDDLLKNVAGDITRFNGFALHVNYNVLGQVTEVNYLPFEQCRLEETDDAGVVAHILTHIDWKGEKTKNGRRQLVEERNIDRFPVFNPDPTVVMREIENAGGIENYKGQIMWLSMAGRYQYPTPIYDAVITEISTDEGLGNIKYRNARNNFLVACMLVTKKGLPRIDENGNEVEQKMISDEDMRQFQGDTRGSMIMMVELENDEDEPKVVEFPTRNFDKEFTVTESSVVERIYSQFHQELFYSIRIGKLGFSGNVMKDAYEYYAGEVTNEQRFIERAFTMLFKNWYDNMIPRDFSIKPLKYISADNNDKYNGE</sequence>
<evidence type="ECO:0000313" key="2">
    <source>
        <dbReference type="Proteomes" id="UP000070531"/>
    </source>
</evidence>